<gene>
    <name evidence="2" type="ORF">GGR25_003028</name>
</gene>
<dbReference type="PANTHER" id="PTHR18964">
    <property type="entry name" value="ROK (REPRESSOR, ORF, KINASE) FAMILY"/>
    <property type="match status" value="1"/>
</dbReference>
<evidence type="ECO:0000313" key="2">
    <source>
        <dbReference type="EMBL" id="MBB3931970.1"/>
    </source>
</evidence>
<dbReference type="Gene3D" id="3.30.420.40">
    <property type="match status" value="1"/>
</dbReference>
<dbReference type="PANTHER" id="PTHR18964:SF149">
    <property type="entry name" value="BIFUNCTIONAL UDP-N-ACETYLGLUCOSAMINE 2-EPIMERASE_N-ACETYLMANNOSAMINE KINASE"/>
    <property type="match status" value="1"/>
</dbReference>
<dbReference type="AlphaFoldDB" id="A0A840ANQ9"/>
<evidence type="ECO:0000313" key="3">
    <source>
        <dbReference type="Proteomes" id="UP000553963"/>
    </source>
</evidence>
<dbReference type="Proteomes" id="UP000553963">
    <property type="component" value="Unassembled WGS sequence"/>
</dbReference>
<dbReference type="Pfam" id="PF13412">
    <property type="entry name" value="HTH_24"/>
    <property type="match status" value="1"/>
</dbReference>
<proteinExistence type="inferred from homology"/>
<dbReference type="InterPro" id="IPR036388">
    <property type="entry name" value="WH-like_DNA-bd_sf"/>
</dbReference>
<accession>A0A840ANQ9</accession>
<dbReference type="InterPro" id="IPR043129">
    <property type="entry name" value="ATPase_NBD"/>
</dbReference>
<organism evidence="2 3">
    <name type="scientific">Kaistia hirudinis</name>
    <dbReference type="NCBI Taxonomy" id="1293440"/>
    <lineage>
        <taxon>Bacteria</taxon>
        <taxon>Pseudomonadati</taxon>
        <taxon>Pseudomonadota</taxon>
        <taxon>Alphaproteobacteria</taxon>
        <taxon>Hyphomicrobiales</taxon>
        <taxon>Kaistiaceae</taxon>
        <taxon>Kaistia</taxon>
    </lineage>
</organism>
<dbReference type="EMBL" id="JACIDS010000004">
    <property type="protein sequence ID" value="MBB3931970.1"/>
    <property type="molecule type" value="Genomic_DNA"/>
</dbReference>
<dbReference type="Gene3D" id="1.10.10.10">
    <property type="entry name" value="Winged helix-like DNA-binding domain superfamily/Winged helix DNA-binding domain"/>
    <property type="match status" value="1"/>
</dbReference>
<dbReference type="SUPFAM" id="SSF53067">
    <property type="entry name" value="Actin-like ATPase domain"/>
    <property type="match status" value="1"/>
</dbReference>
<keyword evidence="3" id="KW-1185">Reference proteome</keyword>
<protein>
    <submittedName>
        <fullName evidence="2">Biotin operon repressor</fullName>
    </submittedName>
</protein>
<sequence>MPDMRFAPPNPLRIADRASGLNAPSVRSYNERLVLSLLLQNEGTTRLEIGEKTGLSAQTVSVIVRSLEQEGLVAKGEAQRGRVGPPTIPMMLNPEGAFSVGVSFGAWSADVVVIDFVGGVRFHKAHAYAELHPTATEAPLQAAIEAAVEVVPAHLRDRIAGIGLAVPDEATIGDDLMRLVGRDLPSAQARIESALGLPVFMQNDITAAASGESLFGVARSLSDFVFFYLGARLHSRLILNHQIYNGKAGASSDVGLSNLADALAELGMTFRPLNEWPDLTGTAKPVYDAWRLRARTRIRSSVEALLDFVRVQSIVLSTYAPLAVAELLRAEIAEMLPGIDVQLGRGMISPKAWGAASLPYHSRFMVQ</sequence>
<dbReference type="InterPro" id="IPR036390">
    <property type="entry name" value="WH_DNA-bd_sf"/>
</dbReference>
<reference evidence="2 3" key="1">
    <citation type="submission" date="2020-08" db="EMBL/GenBank/DDBJ databases">
        <title>Genomic Encyclopedia of Type Strains, Phase IV (KMG-IV): sequencing the most valuable type-strain genomes for metagenomic binning, comparative biology and taxonomic classification.</title>
        <authorList>
            <person name="Goeker M."/>
        </authorList>
    </citation>
    <scope>NUCLEOTIDE SEQUENCE [LARGE SCALE GENOMIC DNA]</scope>
    <source>
        <strain evidence="2 3">DSM 25966</strain>
    </source>
</reference>
<dbReference type="InterPro" id="IPR000600">
    <property type="entry name" value="ROK"/>
</dbReference>
<dbReference type="Pfam" id="PF00480">
    <property type="entry name" value="ROK"/>
    <property type="match status" value="1"/>
</dbReference>
<comment type="caution">
    <text evidence="2">The sequence shown here is derived from an EMBL/GenBank/DDBJ whole genome shotgun (WGS) entry which is preliminary data.</text>
</comment>
<name>A0A840ANQ9_9HYPH</name>
<dbReference type="CDD" id="cd00092">
    <property type="entry name" value="HTH_CRP"/>
    <property type="match status" value="1"/>
</dbReference>
<dbReference type="SUPFAM" id="SSF46785">
    <property type="entry name" value="Winged helix' DNA-binding domain"/>
    <property type="match status" value="1"/>
</dbReference>
<evidence type="ECO:0000256" key="1">
    <source>
        <dbReference type="ARBA" id="ARBA00006479"/>
    </source>
</evidence>
<comment type="similarity">
    <text evidence="1">Belongs to the ROK (NagC/XylR) family.</text>
</comment>